<reference evidence="2" key="2">
    <citation type="submission" date="2015-01" db="EMBL/GenBank/DDBJ databases">
        <title>Evolutionary Origins and Diversification of the Mycorrhizal Mutualists.</title>
        <authorList>
            <consortium name="DOE Joint Genome Institute"/>
            <consortium name="Mycorrhizal Genomics Consortium"/>
            <person name="Kohler A."/>
            <person name="Kuo A."/>
            <person name="Nagy L.G."/>
            <person name="Floudas D."/>
            <person name="Copeland A."/>
            <person name="Barry K.W."/>
            <person name="Cichocki N."/>
            <person name="Veneault-Fourrey C."/>
            <person name="LaButti K."/>
            <person name="Lindquist E.A."/>
            <person name="Lipzen A."/>
            <person name="Lundell T."/>
            <person name="Morin E."/>
            <person name="Murat C."/>
            <person name="Riley R."/>
            <person name="Ohm R."/>
            <person name="Sun H."/>
            <person name="Tunlid A."/>
            <person name="Henrissat B."/>
            <person name="Grigoriev I.V."/>
            <person name="Hibbett D.S."/>
            <person name="Martin F."/>
        </authorList>
    </citation>
    <scope>NUCLEOTIDE SEQUENCE [LARGE SCALE GENOMIC DNA]</scope>
    <source>
        <strain evidence="2">Marx 270</strain>
    </source>
</reference>
<evidence type="ECO:0000313" key="2">
    <source>
        <dbReference type="Proteomes" id="UP000054217"/>
    </source>
</evidence>
<dbReference type="InParanoid" id="A0A0C3K6G5"/>
<evidence type="ECO:0000313" key="1">
    <source>
        <dbReference type="EMBL" id="KIO05187.1"/>
    </source>
</evidence>
<dbReference type="HOGENOM" id="CLU_2868607_0_0_1"/>
<sequence>MARAHRVSNIGRIFMEAVGYVPDDGLDSLRRMMHDAADGVSKHQLLLAEQAERAAQNIESAGHS</sequence>
<name>A0A0C3K6G5_PISTI</name>
<dbReference type="EMBL" id="KN831968">
    <property type="protein sequence ID" value="KIO05187.1"/>
    <property type="molecule type" value="Genomic_DNA"/>
</dbReference>
<reference evidence="1 2" key="1">
    <citation type="submission" date="2014-04" db="EMBL/GenBank/DDBJ databases">
        <authorList>
            <consortium name="DOE Joint Genome Institute"/>
            <person name="Kuo A."/>
            <person name="Kohler A."/>
            <person name="Costa M.D."/>
            <person name="Nagy L.G."/>
            <person name="Floudas D."/>
            <person name="Copeland A."/>
            <person name="Barry K.W."/>
            <person name="Cichocki N."/>
            <person name="Veneault-Fourrey C."/>
            <person name="LaButti K."/>
            <person name="Lindquist E.A."/>
            <person name="Lipzen A."/>
            <person name="Lundell T."/>
            <person name="Morin E."/>
            <person name="Murat C."/>
            <person name="Sun H."/>
            <person name="Tunlid A."/>
            <person name="Henrissat B."/>
            <person name="Grigoriev I.V."/>
            <person name="Hibbett D.S."/>
            <person name="Martin F."/>
            <person name="Nordberg H.P."/>
            <person name="Cantor M.N."/>
            <person name="Hua S.X."/>
        </authorList>
    </citation>
    <scope>NUCLEOTIDE SEQUENCE [LARGE SCALE GENOMIC DNA]</scope>
    <source>
        <strain evidence="1 2">Marx 270</strain>
    </source>
</reference>
<organism evidence="1 2">
    <name type="scientific">Pisolithus tinctorius Marx 270</name>
    <dbReference type="NCBI Taxonomy" id="870435"/>
    <lineage>
        <taxon>Eukaryota</taxon>
        <taxon>Fungi</taxon>
        <taxon>Dikarya</taxon>
        <taxon>Basidiomycota</taxon>
        <taxon>Agaricomycotina</taxon>
        <taxon>Agaricomycetes</taxon>
        <taxon>Agaricomycetidae</taxon>
        <taxon>Boletales</taxon>
        <taxon>Sclerodermatineae</taxon>
        <taxon>Pisolithaceae</taxon>
        <taxon>Pisolithus</taxon>
    </lineage>
</organism>
<dbReference type="AlphaFoldDB" id="A0A0C3K6G5"/>
<protein>
    <submittedName>
        <fullName evidence="1">Uncharacterized protein</fullName>
    </submittedName>
</protein>
<gene>
    <name evidence="1" type="ORF">M404DRAFT_535179</name>
</gene>
<dbReference type="Proteomes" id="UP000054217">
    <property type="component" value="Unassembled WGS sequence"/>
</dbReference>
<keyword evidence="2" id="KW-1185">Reference proteome</keyword>
<accession>A0A0C3K6G5</accession>
<proteinExistence type="predicted"/>